<dbReference type="AlphaFoldDB" id="X0YHQ9"/>
<feature type="transmembrane region" description="Helical" evidence="1">
    <location>
        <begin position="130"/>
        <end position="153"/>
    </location>
</feature>
<feature type="non-terminal residue" evidence="2">
    <location>
        <position position="229"/>
    </location>
</feature>
<evidence type="ECO:0008006" key="3">
    <source>
        <dbReference type="Google" id="ProtNLM"/>
    </source>
</evidence>
<protein>
    <recommendedName>
        <fullName evidence="3">Phage tail tape measure protein</fullName>
    </recommendedName>
</protein>
<organism evidence="2">
    <name type="scientific">marine sediment metagenome</name>
    <dbReference type="NCBI Taxonomy" id="412755"/>
    <lineage>
        <taxon>unclassified sequences</taxon>
        <taxon>metagenomes</taxon>
        <taxon>ecological metagenomes</taxon>
    </lineage>
</organism>
<gene>
    <name evidence="2" type="ORF">S01H1_78575</name>
</gene>
<feature type="transmembrane region" description="Helical" evidence="1">
    <location>
        <begin position="20"/>
        <end position="45"/>
    </location>
</feature>
<proteinExistence type="predicted"/>
<feature type="transmembrane region" description="Helical" evidence="1">
    <location>
        <begin position="57"/>
        <end position="82"/>
    </location>
</feature>
<evidence type="ECO:0000256" key="1">
    <source>
        <dbReference type="SAM" id="Phobius"/>
    </source>
</evidence>
<feature type="transmembrane region" description="Helical" evidence="1">
    <location>
        <begin position="88"/>
        <end position="118"/>
    </location>
</feature>
<keyword evidence="1" id="KW-0812">Transmembrane</keyword>
<sequence>PLAAEDLTDAMDSLWKSVKMAVFHVGAALAPALQQIAGTITDLAVKASAWVKANRQVIVTVAKVAAIVMGAGAALTVLGLAVSAAGAVIGVLATVLSVALSPLGMVIAAVVTLGGVLAGTTNVGGKAIEWLGKAFGWFKNAVVTAISAVVFAVKNWQAVLEYAAVAGVLHIVRFAAQVKYFFVEVIPATLRWFANNWRDIFVTIWRFTKTVAVNIARNLKSLWDAIIGF</sequence>
<evidence type="ECO:0000313" key="2">
    <source>
        <dbReference type="EMBL" id="GAG46732.1"/>
    </source>
</evidence>
<keyword evidence="1" id="KW-0472">Membrane</keyword>
<name>X0YHQ9_9ZZZZ</name>
<accession>X0YHQ9</accession>
<keyword evidence="1" id="KW-1133">Transmembrane helix</keyword>
<dbReference type="EMBL" id="BARS01052892">
    <property type="protein sequence ID" value="GAG46732.1"/>
    <property type="molecule type" value="Genomic_DNA"/>
</dbReference>
<comment type="caution">
    <text evidence="2">The sequence shown here is derived from an EMBL/GenBank/DDBJ whole genome shotgun (WGS) entry which is preliminary data.</text>
</comment>
<reference evidence="2" key="1">
    <citation type="journal article" date="2014" name="Front. Microbiol.">
        <title>High frequency of phylogenetically diverse reductive dehalogenase-homologous genes in deep subseafloor sedimentary metagenomes.</title>
        <authorList>
            <person name="Kawai M."/>
            <person name="Futagami T."/>
            <person name="Toyoda A."/>
            <person name="Takaki Y."/>
            <person name="Nishi S."/>
            <person name="Hori S."/>
            <person name="Arai W."/>
            <person name="Tsubouchi T."/>
            <person name="Morono Y."/>
            <person name="Uchiyama I."/>
            <person name="Ito T."/>
            <person name="Fujiyama A."/>
            <person name="Inagaki F."/>
            <person name="Takami H."/>
        </authorList>
    </citation>
    <scope>NUCLEOTIDE SEQUENCE</scope>
    <source>
        <strain evidence="2">Expedition CK06-06</strain>
    </source>
</reference>
<feature type="non-terminal residue" evidence="2">
    <location>
        <position position="1"/>
    </location>
</feature>